<evidence type="ECO:0000256" key="1">
    <source>
        <dbReference type="SAM" id="Phobius"/>
    </source>
</evidence>
<dbReference type="EMBL" id="JBHLWN010000098">
    <property type="protein sequence ID" value="MFC0215464.1"/>
    <property type="molecule type" value="Genomic_DNA"/>
</dbReference>
<feature type="transmembrane region" description="Helical" evidence="1">
    <location>
        <begin position="203"/>
        <end position="222"/>
    </location>
</feature>
<comment type="caution">
    <text evidence="2">The sequence shown here is derived from an EMBL/GenBank/DDBJ whole genome shotgun (WGS) entry which is preliminary data.</text>
</comment>
<keyword evidence="1" id="KW-1133">Transmembrane helix</keyword>
<accession>A0ABV6DS56</accession>
<gene>
    <name evidence="2" type="ORF">ACFFK0_24020</name>
</gene>
<organism evidence="2 3">
    <name type="scientific">Paenibacillus chartarius</name>
    <dbReference type="NCBI Taxonomy" id="747481"/>
    <lineage>
        <taxon>Bacteria</taxon>
        <taxon>Bacillati</taxon>
        <taxon>Bacillota</taxon>
        <taxon>Bacilli</taxon>
        <taxon>Bacillales</taxon>
        <taxon>Paenibacillaceae</taxon>
        <taxon>Paenibacillus</taxon>
    </lineage>
</organism>
<proteinExistence type="predicted"/>
<feature type="transmembrane region" description="Helical" evidence="1">
    <location>
        <begin position="163"/>
        <end position="183"/>
    </location>
</feature>
<dbReference type="Proteomes" id="UP001589776">
    <property type="component" value="Unassembled WGS sequence"/>
</dbReference>
<reference evidence="2 3" key="1">
    <citation type="submission" date="2024-09" db="EMBL/GenBank/DDBJ databases">
        <authorList>
            <person name="Sun Q."/>
            <person name="Mori K."/>
        </authorList>
    </citation>
    <scope>NUCLEOTIDE SEQUENCE [LARGE SCALE GENOMIC DNA]</scope>
    <source>
        <strain evidence="2 3">CCM 7759</strain>
    </source>
</reference>
<evidence type="ECO:0000313" key="2">
    <source>
        <dbReference type="EMBL" id="MFC0215464.1"/>
    </source>
</evidence>
<dbReference type="RefSeq" id="WP_377472912.1">
    <property type="nucleotide sequence ID" value="NZ_JBHLWN010000098.1"/>
</dbReference>
<sequence>MNDAPRRPLARLSVFGIIQLHPRNPLMVAWWSAVFPGFGHYLLQKFSRGTLLTLSEVIINTLAHINEAMVLSFCGRFEEAKSILEPNWMFGYLAVYLLSIGDCYRSTLTMNKLYDLADREQSRLPSVHLYGSEVQYVEQKNPVTAMIYSTLFPGMGQLYNHRIFLAFYAMFWWWFYASNSRAYEALLYLVLGNLSYSTTLLNPHWLLFMPSVMGGAVYHAFVRAVEHNKLFRDEQRQFLTDRYRYSKVCIGNGIEARL</sequence>
<keyword evidence="3" id="KW-1185">Reference proteome</keyword>
<keyword evidence="1" id="KW-0812">Transmembrane</keyword>
<name>A0ABV6DS56_9BACL</name>
<keyword evidence="1" id="KW-0472">Membrane</keyword>
<evidence type="ECO:0000313" key="3">
    <source>
        <dbReference type="Proteomes" id="UP001589776"/>
    </source>
</evidence>
<protein>
    <submittedName>
        <fullName evidence="2">Uncharacterized protein</fullName>
    </submittedName>
</protein>